<evidence type="ECO:0000313" key="1">
    <source>
        <dbReference type="EMBL" id="JAH60811.1"/>
    </source>
</evidence>
<organism evidence="1">
    <name type="scientific">Anguilla anguilla</name>
    <name type="common">European freshwater eel</name>
    <name type="synonym">Muraena anguilla</name>
    <dbReference type="NCBI Taxonomy" id="7936"/>
    <lineage>
        <taxon>Eukaryota</taxon>
        <taxon>Metazoa</taxon>
        <taxon>Chordata</taxon>
        <taxon>Craniata</taxon>
        <taxon>Vertebrata</taxon>
        <taxon>Euteleostomi</taxon>
        <taxon>Actinopterygii</taxon>
        <taxon>Neopterygii</taxon>
        <taxon>Teleostei</taxon>
        <taxon>Anguilliformes</taxon>
        <taxon>Anguillidae</taxon>
        <taxon>Anguilla</taxon>
    </lineage>
</organism>
<reference evidence="1" key="2">
    <citation type="journal article" date="2015" name="Fish Shellfish Immunol.">
        <title>Early steps in the European eel (Anguilla anguilla)-Vibrio vulnificus interaction in the gills: Role of the RtxA13 toxin.</title>
        <authorList>
            <person name="Callol A."/>
            <person name="Pajuelo D."/>
            <person name="Ebbesson L."/>
            <person name="Teles M."/>
            <person name="MacKenzie S."/>
            <person name="Amaro C."/>
        </authorList>
    </citation>
    <scope>NUCLEOTIDE SEQUENCE</scope>
</reference>
<sequence length="13" mass="1500">MATGFIMRINCSR</sequence>
<protein>
    <submittedName>
        <fullName evidence="1">Uncharacterized protein</fullName>
    </submittedName>
</protein>
<name>A0A0E9U4T1_ANGAN</name>
<dbReference type="EMBL" id="GBXM01047766">
    <property type="protein sequence ID" value="JAH60811.1"/>
    <property type="molecule type" value="Transcribed_RNA"/>
</dbReference>
<proteinExistence type="predicted"/>
<reference evidence="1" key="1">
    <citation type="submission" date="2014-11" db="EMBL/GenBank/DDBJ databases">
        <authorList>
            <person name="Amaro Gonzalez C."/>
        </authorList>
    </citation>
    <scope>NUCLEOTIDE SEQUENCE</scope>
</reference>
<accession>A0A0E9U4T1</accession>